<organism evidence="3 4">
    <name type="scientific">Shimia litoralis</name>
    <dbReference type="NCBI Taxonomy" id="420403"/>
    <lineage>
        <taxon>Bacteria</taxon>
        <taxon>Pseudomonadati</taxon>
        <taxon>Pseudomonadota</taxon>
        <taxon>Alphaproteobacteria</taxon>
        <taxon>Rhodobacterales</taxon>
        <taxon>Roseobacteraceae</taxon>
    </lineage>
</organism>
<dbReference type="PANTHER" id="PTHR21666:SF270">
    <property type="entry name" value="MUREIN HYDROLASE ACTIVATOR ENVC"/>
    <property type="match status" value="1"/>
</dbReference>
<dbReference type="InterPro" id="IPR011055">
    <property type="entry name" value="Dup_hybrid_motif"/>
</dbReference>
<protein>
    <submittedName>
        <fullName evidence="3">M23 family metallopeptidase</fullName>
    </submittedName>
</protein>
<dbReference type="InterPro" id="IPR050570">
    <property type="entry name" value="Cell_wall_metabolism_enzyme"/>
</dbReference>
<sequence length="317" mass="34096">MIRTGLTLLVTLAAVQVASAPEFENPVDCDIGTTCYIEDYFDHDTTSAKQDFMCGLNTRDGHGGTDFAVLSFEAMHAGVDVYAVADGTVIGVRDGRPDSKTVDPASEYACGNGVHIDHGDGWRTQYCHLKNASVAVDVGAQVSAGTVLGQIGLSGRTNHPHLHLSVFKDGEKVDPFAPWGTPSCQGDADGGLWKTPPQYYAAGVSRAGFSTQIPSLGDVRSGTAKVDTIHGNDPIVLYALFYLARPGDILRVQATGPNGTIFQKELAQTDPKRTQMQAYGRRAPSEGWPEGRYHGRVMLVRDDQIIGLRHTDVIITH</sequence>
<gene>
    <name evidence="3" type="ORF">FAP39_13280</name>
</gene>
<evidence type="ECO:0000313" key="4">
    <source>
        <dbReference type="Proteomes" id="UP000306575"/>
    </source>
</evidence>
<feature type="signal peptide" evidence="1">
    <location>
        <begin position="1"/>
        <end position="20"/>
    </location>
</feature>
<keyword evidence="4" id="KW-1185">Reference proteome</keyword>
<evidence type="ECO:0000259" key="2">
    <source>
        <dbReference type="Pfam" id="PF01551"/>
    </source>
</evidence>
<dbReference type="CDD" id="cd12797">
    <property type="entry name" value="M23_peptidase"/>
    <property type="match status" value="1"/>
</dbReference>
<evidence type="ECO:0000313" key="3">
    <source>
        <dbReference type="EMBL" id="TKZ18043.1"/>
    </source>
</evidence>
<reference evidence="3 4" key="1">
    <citation type="submission" date="2019-04" db="EMBL/GenBank/DDBJ databases">
        <title>Genome sequence of Pelagicola litoralis CL-ES2.</title>
        <authorList>
            <person name="Cao J."/>
        </authorList>
    </citation>
    <scope>NUCLEOTIDE SEQUENCE [LARGE SCALE GENOMIC DNA]</scope>
    <source>
        <strain evidence="3 4">CL-ES2</strain>
    </source>
</reference>
<evidence type="ECO:0000256" key="1">
    <source>
        <dbReference type="SAM" id="SignalP"/>
    </source>
</evidence>
<dbReference type="RefSeq" id="WP_138016887.1">
    <property type="nucleotide sequence ID" value="NZ_SULI01000018.1"/>
</dbReference>
<dbReference type="OrthoDB" id="5489603at2"/>
<feature type="domain" description="M23ase beta-sheet core" evidence="2">
    <location>
        <begin position="62"/>
        <end position="175"/>
    </location>
</feature>
<feature type="chain" id="PRO_5020864531" evidence="1">
    <location>
        <begin position="21"/>
        <end position="317"/>
    </location>
</feature>
<dbReference type="GO" id="GO:0004222">
    <property type="term" value="F:metalloendopeptidase activity"/>
    <property type="evidence" value="ECO:0007669"/>
    <property type="project" value="TreeGrafter"/>
</dbReference>
<proteinExistence type="predicted"/>
<name>A0A4U7MYD8_9RHOB</name>
<comment type="caution">
    <text evidence="3">The sequence shown here is derived from an EMBL/GenBank/DDBJ whole genome shotgun (WGS) entry which is preliminary data.</text>
</comment>
<dbReference type="EMBL" id="SULI01000018">
    <property type="protein sequence ID" value="TKZ18043.1"/>
    <property type="molecule type" value="Genomic_DNA"/>
</dbReference>
<dbReference type="InterPro" id="IPR016047">
    <property type="entry name" value="M23ase_b-sheet_dom"/>
</dbReference>
<keyword evidence="1" id="KW-0732">Signal</keyword>
<dbReference type="Gene3D" id="2.70.70.10">
    <property type="entry name" value="Glucose Permease (Domain IIA)"/>
    <property type="match status" value="1"/>
</dbReference>
<dbReference type="SUPFAM" id="SSF51261">
    <property type="entry name" value="Duplicated hybrid motif"/>
    <property type="match status" value="1"/>
</dbReference>
<dbReference type="Proteomes" id="UP000306575">
    <property type="component" value="Unassembled WGS sequence"/>
</dbReference>
<dbReference type="AlphaFoldDB" id="A0A4U7MYD8"/>
<dbReference type="Pfam" id="PF01551">
    <property type="entry name" value="Peptidase_M23"/>
    <property type="match status" value="1"/>
</dbReference>
<accession>A0A4U7MYD8</accession>
<dbReference type="PANTHER" id="PTHR21666">
    <property type="entry name" value="PEPTIDASE-RELATED"/>
    <property type="match status" value="1"/>
</dbReference>